<protein>
    <submittedName>
        <fullName evidence="2">DUF4386 domain-containing protein</fullName>
    </submittedName>
</protein>
<keyword evidence="3" id="KW-1185">Reference proteome</keyword>
<dbReference type="InterPro" id="IPR025495">
    <property type="entry name" value="DUF4386"/>
</dbReference>
<reference evidence="3" key="1">
    <citation type="journal article" date="2019" name="Int. J. Syst. Evol. Microbiol.">
        <title>The Global Catalogue of Microorganisms (GCM) 10K type strain sequencing project: providing services to taxonomists for standard genome sequencing and annotation.</title>
        <authorList>
            <consortium name="The Broad Institute Genomics Platform"/>
            <consortium name="The Broad Institute Genome Sequencing Center for Infectious Disease"/>
            <person name="Wu L."/>
            <person name="Ma J."/>
        </authorList>
    </citation>
    <scope>NUCLEOTIDE SEQUENCE [LARGE SCALE GENOMIC DNA]</scope>
    <source>
        <strain evidence="3">CCUG 73951</strain>
    </source>
</reference>
<dbReference type="RefSeq" id="WP_289214795.1">
    <property type="nucleotide sequence ID" value="NZ_JAPVRC010000002.1"/>
</dbReference>
<evidence type="ECO:0000313" key="3">
    <source>
        <dbReference type="Proteomes" id="UP001596494"/>
    </source>
</evidence>
<gene>
    <name evidence="2" type="ORF">ACFQMN_16160</name>
</gene>
<keyword evidence="1" id="KW-0812">Transmembrane</keyword>
<feature type="transmembrane region" description="Helical" evidence="1">
    <location>
        <begin position="98"/>
        <end position="122"/>
    </location>
</feature>
<name>A0ABW2K881_9BACI</name>
<accession>A0ABW2K881</accession>
<feature type="transmembrane region" description="Helical" evidence="1">
    <location>
        <begin position="65"/>
        <end position="86"/>
    </location>
</feature>
<dbReference type="Pfam" id="PF14329">
    <property type="entry name" value="DUF4386"/>
    <property type="match status" value="1"/>
</dbReference>
<comment type="caution">
    <text evidence="2">The sequence shown here is derived from an EMBL/GenBank/DDBJ whole genome shotgun (WGS) entry which is preliminary data.</text>
</comment>
<feature type="transmembrane region" description="Helical" evidence="1">
    <location>
        <begin position="15"/>
        <end position="37"/>
    </location>
</feature>
<feature type="transmembrane region" description="Helical" evidence="1">
    <location>
        <begin position="210"/>
        <end position="229"/>
    </location>
</feature>
<sequence>MKLSRLTNQNPQQKAAFFSGIALLVMTFAAFFAQGYVHSSLIIDGDAPTTLKNIQVSQSLFRLEILGWLIIIITDVIVSWGFYVFLKPFHPGYALLAGWLRLLYTAILAIAVSHLVNANIIVQESMLGLAPDSLILETMRSITAFEAIWSFGLIIFGLHLITVGFVAMNTKNIPKVISILVISAGFSYSLVHILYGFFPQLENITSQLELFLMVPMFIGELGFGIWLLVKGRKLTMKLKLVNNPEVTTTC</sequence>
<keyword evidence="1" id="KW-0472">Membrane</keyword>
<dbReference type="Proteomes" id="UP001596494">
    <property type="component" value="Unassembled WGS sequence"/>
</dbReference>
<evidence type="ECO:0000313" key="2">
    <source>
        <dbReference type="EMBL" id="MFC7322400.1"/>
    </source>
</evidence>
<dbReference type="EMBL" id="JBHTBY010000017">
    <property type="protein sequence ID" value="MFC7322400.1"/>
    <property type="molecule type" value="Genomic_DNA"/>
</dbReference>
<evidence type="ECO:0000256" key="1">
    <source>
        <dbReference type="SAM" id="Phobius"/>
    </source>
</evidence>
<feature type="transmembrane region" description="Helical" evidence="1">
    <location>
        <begin position="179"/>
        <end position="198"/>
    </location>
</feature>
<keyword evidence="1" id="KW-1133">Transmembrane helix</keyword>
<proteinExistence type="predicted"/>
<feature type="transmembrane region" description="Helical" evidence="1">
    <location>
        <begin position="142"/>
        <end position="167"/>
    </location>
</feature>
<organism evidence="2 3">
    <name type="scientific">Halobacillus campisalis</name>
    <dbReference type="NCBI Taxonomy" id="435909"/>
    <lineage>
        <taxon>Bacteria</taxon>
        <taxon>Bacillati</taxon>
        <taxon>Bacillota</taxon>
        <taxon>Bacilli</taxon>
        <taxon>Bacillales</taxon>
        <taxon>Bacillaceae</taxon>
        <taxon>Halobacillus</taxon>
    </lineage>
</organism>